<proteinExistence type="predicted"/>
<reference evidence="3 4" key="1">
    <citation type="submission" date="2023-12" db="EMBL/GenBank/DDBJ databases">
        <title>Streptomyces sp. V4-01.</title>
        <authorList>
            <person name="Somphong A."/>
            <person name="Phongsopitanun W."/>
        </authorList>
    </citation>
    <scope>NUCLEOTIDE SEQUENCE [LARGE SCALE GENOMIC DNA]</scope>
    <source>
        <strain evidence="3 4">V4-01</strain>
    </source>
</reference>
<protein>
    <recommendedName>
        <fullName evidence="2">DAD domain-containing protein</fullName>
    </recommendedName>
</protein>
<dbReference type="EMBL" id="JAZEWV010000040">
    <property type="protein sequence ID" value="MEE4546117.1"/>
    <property type="molecule type" value="Genomic_DNA"/>
</dbReference>
<evidence type="ECO:0000259" key="2">
    <source>
        <dbReference type="PROSITE" id="PS51231"/>
    </source>
</evidence>
<sequence length="83" mass="9171">MTTYLAGSRASGLARTQARGYLALFRERTPSVAFIHRVIVESGDRDRTARTSDLSAARGGSAFSSARSAPRRRRRSAAARWTW</sequence>
<dbReference type="Proteomes" id="UP001344658">
    <property type="component" value="Unassembled WGS sequence"/>
</dbReference>
<feature type="domain" description="DAD" evidence="2">
    <location>
        <begin position="43"/>
        <end position="78"/>
    </location>
</feature>
<dbReference type="PROSITE" id="PS51231">
    <property type="entry name" value="DAD"/>
    <property type="match status" value="1"/>
</dbReference>
<accession>A0ABU7PLL5</accession>
<dbReference type="RefSeq" id="WP_330799821.1">
    <property type="nucleotide sequence ID" value="NZ_JAZEWV010000040.1"/>
</dbReference>
<comment type="caution">
    <text evidence="3">The sequence shown here is derived from an EMBL/GenBank/DDBJ whole genome shotgun (WGS) entry which is preliminary data.</text>
</comment>
<evidence type="ECO:0000313" key="3">
    <source>
        <dbReference type="EMBL" id="MEE4546117.1"/>
    </source>
</evidence>
<feature type="compositionally biased region" description="Low complexity" evidence="1">
    <location>
        <begin position="55"/>
        <end position="68"/>
    </location>
</feature>
<keyword evidence="4" id="KW-1185">Reference proteome</keyword>
<gene>
    <name evidence="3" type="ORF">V2S66_29640</name>
</gene>
<feature type="region of interest" description="Disordered" evidence="1">
    <location>
        <begin position="44"/>
        <end position="83"/>
    </location>
</feature>
<organism evidence="3 4">
    <name type="scientific">Actinacidiphila polyblastidii</name>
    <dbReference type="NCBI Taxonomy" id="3110430"/>
    <lineage>
        <taxon>Bacteria</taxon>
        <taxon>Bacillati</taxon>
        <taxon>Actinomycetota</taxon>
        <taxon>Actinomycetes</taxon>
        <taxon>Kitasatosporales</taxon>
        <taxon>Streptomycetaceae</taxon>
        <taxon>Actinacidiphila</taxon>
    </lineage>
</organism>
<name>A0ABU7PLL5_9ACTN</name>
<dbReference type="Gene3D" id="3.40.190.10">
    <property type="entry name" value="Periplasmic binding protein-like II"/>
    <property type="match status" value="1"/>
</dbReference>
<evidence type="ECO:0000256" key="1">
    <source>
        <dbReference type="SAM" id="MobiDB-lite"/>
    </source>
</evidence>
<evidence type="ECO:0000313" key="4">
    <source>
        <dbReference type="Proteomes" id="UP001344658"/>
    </source>
</evidence>
<dbReference type="InterPro" id="IPR014767">
    <property type="entry name" value="DAD_dom"/>
</dbReference>